<evidence type="ECO:0000313" key="1">
    <source>
        <dbReference type="EMBL" id="QKQ46605.1"/>
    </source>
</evidence>
<dbReference type="Proteomes" id="UP000509782">
    <property type="component" value="Chromosome"/>
</dbReference>
<proteinExistence type="predicted"/>
<gene>
    <name evidence="1" type="ORF">FOC81_07820</name>
</gene>
<accession>A0A6N0JHN8</accession>
<dbReference type="EMBL" id="CP054569">
    <property type="protein sequence ID" value="QKQ46605.1"/>
    <property type="molecule type" value="Genomic_DNA"/>
</dbReference>
<organism evidence="1 2">
    <name type="scientific">Achromobacter denitrificans</name>
    <name type="common">Alcaligenes denitrificans</name>
    <dbReference type="NCBI Taxonomy" id="32002"/>
    <lineage>
        <taxon>Bacteria</taxon>
        <taxon>Pseudomonadati</taxon>
        <taxon>Pseudomonadota</taxon>
        <taxon>Betaproteobacteria</taxon>
        <taxon>Burkholderiales</taxon>
        <taxon>Alcaligenaceae</taxon>
        <taxon>Achromobacter</taxon>
    </lineage>
</organism>
<name>A0A6N0JHN8_ACHDE</name>
<dbReference type="RefSeq" id="WP_174716023.1">
    <property type="nucleotide sequence ID" value="NZ_CP054569.1"/>
</dbReference>
<sequence length="106" mass="11894">MNDSIEARAATGLALLEQLERLLNAQNERNWLRGVRAAIAELRQPDSSANAAGFENARSIYLSMTSGGRGFSEYFIWDSDEDTSLSANSKLDQIRKSLWLLFNPDR</sequence>
<dbReference type="AlphaFoldDB" id="A0A6N0JHN8"/>
<reference evidence="1 2" key="1">
    <citation type="submission" date="2020-05" db="EMBL/GenBank/DDBJ databases">
        <title>FDA dAtabase for Regulatory Grade micrObial Sequences (FDA-ARGOS): Supporting development and validation of Infectious Disease Dx tests.</title>
        <authorList>
            <person name="Sproer C."/>
            <person name="Gronow S."/>
            <person name="Severitt S."/>
            <person name="Schroder I."/>
            <person name="Tallon L."/>
            <person name="Sadzewicz L."/>
            <person name="Zhao X."/>
            <person name="Vavikolanu K."/>
            <person name="Mehta A."/>
            <person name="Aluvathingal J."/>
            <person name="Nadendla S."/>
            <person name="Myers T."/>
            <person name="Yan Y."/>
            <person name="Sichtig H."/>
        </authorList>
    </citation>
    <scope>NUCLEOTIDE SEQUENCE [LARGE SCALE GENOMIC DNA]</scope>
    <source>
        <strain evidence="1 2">FDAARGOS_787</strain>
    </source>
</reference>
<protein>
    <submittedName>
        <fullName evidence="1">Uncharacterized protein</fullName>
    </submittedName>
</protein>
<evidence type="ECO:0000313" key="2">
    <source>
        <dbReference type="Proteomes" id="UP000509782"/>
    </source>
</evidence>